<dbReference type="InterPro" id="IPR018754">
    <property type="entry name" value="RovC-like_DNA-bd"/>
</dbReference>
<accession>A0ABR6N1Q0</accession>
<dbReference type="Proteomes" id="UP000560131">
    <property type="component" value="Unassembled WGS sequence"/>
</dbReference>
<gene>
    <name evidence="2" type="ORF">FHS97_000596</name>
</gene>
<proteinExistence type="predicted"/>
<evidence type="ECO:0000259" key="1">
    <source>
        <dbReference type="Pfam" id="PF10074"/>
    </source>
</evidence>
<dbReference type="EMBL" id="JACIJN010000002">
    <property type="protein sequence ID" value="MBB5724688.1"/>
    <property type="molecule type" value="Genomic_DNA"/>
</dbReference>
<name>A0ABR6N1Q0_9SPHN</name>
<dbReference type="Pfam" id="PF10074">
    <property type="entry name" value="RovC_DNA-bd"/>
    <property type="match status" value="1"/>
</dbReference>
<reference evidence="2 3" key="1">
    <citation type="submission" date="2020-08" db="EMBL/GenBank/DDBJ databases">
        <title>Genomic Encyclopedia of Type Strains, Phase IV (KMG-IV): sequencing the most valuable type-strain genomes for metagenomic binning, comparative biology and taxonomic classification.</title>
        <authorList>
            <person name="Goeker M."/>
        </authorList>
    </citation>
    <scope>NUCLEOTIDE SEQUENCE [LARGE SCALE GENOMIC DNA]</scope>
    <source>
        <strain evidence="2 3">DSM 101535</strain>
    </source>
</reference>
<protein>
    <recommendedName>
        <fullName evidence="1">T6SS Transcription factor RovC-like DNA binding domain-containing protein</fullName>
    </recommendedName>
</protein>
<comment type="caution">
    <text evidence="2">The sequence shown here is derived from an EMBL/GenBank/DDBJ whole genome shotgun (WGS) entry which is preliminary data.</text>
</comment>
<feature type="domain" description="T6SS Transcription factor RovC-like DNA binding" evidence="1">
    <location>
        <begin position="50"/>
        <end position="152"/>
    </location>
</feature>
<evidence type="ECO:0000313" key="2">
    <source>
        <dbReference type="EMBL" id="MBB5724688.1"/>
    </source>
</evidence>
<keyword evidence="3" id="KW-1185">Reference proteome</keyword>
<organism evidence="2 3">
    <name type="scientific">Sphingomonas endophytica</name>
    <dbReference type="NCBI Taxonomy" id="869719"/>
    <lineage>
        <taxon>Bacteria</taxon>
        <taxon>Pseudomonadati</taxon>
        <taxon>Pseudomonadota</taxon>
        <taxon>Alphaproteobacteria</taxon>
        <taxon>Sphingomonadales</taxon>
        <taxon>Sphingomonadaceae</taxon>
        <taxon>Sphingomonas</taxon>
    </lineage>
</organism>
<dbReference type="RefSeq" id="WP_184033122.1">
    <property type="nucleotide sequence ID" value="NZ_BAABAR010000007.1"/>
</dbReference>
<sequence>MPIRLSELPGIDVRVSTDGIWHGVWRTIGAEHRFQLAVPPPSKAATYIVVLPLDRLLELRADAVVRFWLALQGRPPGDRRHVLPAQTRARLILALRALDGRLDGASYRDIARVLLGFRGSKADWDSDPRKNQARRLVADGLRLMRGGYRDLLVYPVRLPPRG</sequence>
<evidence type="ECO:0000313" key="3">
    <source>
        <dbReference type="Proteomes" id="UP000560131"/>
    </source>
</evidence>